<organism evidence="2 3">
    <name type="scientific">Gordonia phage GMA2</name>
    <dbReference type="NCBI Taxonomy" id="1647283"/>
    <lineage>
        <taxon>Viruses</taxon>
        <taxon>Duplodnaviria</taxon>
        <taxon>Heunggongvirae</taxon>
        <taxon>Uroviricota</taxon>
        <taxon>Caudoviricetes</taxon>
        <taxon>Gimaduovirus</taxon>
        <taxon>Gimaduovirus GMA2</taxon>
    </lineage>
</organism>
<accession>A0A0K0N6Q8</accession>
<feature type="region of interest" description="Disordered" evidence="1">
    <location>
        <begin position="56"/>
        <end position="84"/>
    </location>
</feature>
<name>A0A0K0N6Q8_9CAUD</name>
<dbReference type="EMBL" id="KR063281">
    <property type="protein sequence ID" value="AKJ72624.1"/>
    <property type="molecule type" value="Genomic_DNA"/>
</dbReference>
<reference evidence="2 3" key="1">
    <citation type="journal article" date="2015" name="PLoS ONE">
        <title>Lysis to Kill: Evaluation of the Lytic Abilities, and Genomics of Nine Bacteriophages Infective for Gordonia spp. and Their Potential Use in Activated Sludge Foam Biocontrol.</title>
        <authorList>
            <person name="Dyson Z.A."/>
            <person name="Tucci J."/>
            <person name="Seviour R.J."/>
            <person name="Petrovski S."/>
        </authorList>
    </citation>
    <scope>NUCLEOTIDE SEQUENCE [LARGE SCALE GENOMIC DNA]</scope>
</reference>
<feature type="compositionally biased region" description="Polar residues" evidence="1">
    <location>
        <begin position="73"/>
        <end position="84"/>
    </location>
</feature>
<sequence>MTEKVTDDTAEITSLEQVESLADLFEYWTYREVVGPPPHTSRHSLSIARTVSRLTGGEKPLTVEELGERLGASRSNASESADVS</sequence>
<protein>
    <submittedName>
        <fullName evidence="2">Uncharacterized protein</fullName>
    </submittedName>
</protein>
<evidence type="ECO:0000313" key="2">
    <source>
        <dbReference type="EMBL" id="AKJ72624.1"/>
    </source>
</evidence>
<dbReference type="Proteomes" id="UP000221359">
    <property type="component" value="Segment"/>
</dbReference>
<proteinExistence type="predicted"/>
<keyword evidence="3" id="KW-1185">Reference proteome</keyword>
<evidence type="ECO:0000256" key="1">
    <source>
        <dbReference type="SAM" id="MobiDB-lite"/>
    </source>
</evidence>
<gene>
    <name evidence="2" type="ORF">GMA2_86</name>
</gene>
<evidence type="ECO:0000313" key="3">
    <source>
        <dbReference type="Proteomes" id="UP000221359"/>
    </source>
</evidence>